<dbReference type="GO" id="GO:0016887">
    <property type="term" value="F:ATP hydrolysis activity"/>
    <property type="evidence" value="ECO:0007669"/>
    <property type="project" value="InterPro"/>
</dbReference>
<protein>
    <recommendedName>
        <fullName evidence="11">Cation-transporting P-type ATPase N-terminal domain-containing protein</fullName>
    </recommendedName>
</protein>
<dbReference type="InterPro" id="IPR050510">
    <property type="entry name" value="Cation_transp_ATPase_P-type"/>
</dbReference>
<dbReference type="Gene3D" id="2.70.150.10">
    <property type="entry name" value="Calcium-transporting ATPase, cytoplasmic transduction domain A"/>
    <property type="match status" value="1"/>
</dbReference>
<dbReference type="GO" id="GO:0008554">
    <property type="term" value="F:P-type sodium transporter activity"/>
    <property type="evidence" value="ECO:0000318"/>
    <property type="project" value="GO_Central"/>
</dbReference>
<dbReference type="InterPro" id="IPR018303">
    <property type="entry name" value="ATPase_P-typ_P_site"/>
</dbReference>
<dbReference type="FunFam" id="3.40.1110.10:FF:000088">
    <property type="entry name" value="Potassium/sodium efflux P-type ATPase, fungal-type"/>
    <property type="match status" value="1"/>
</dbReference>
<dbReference type="SFLD" id="SFLDS00003">
    <property type="entry name" value="Haloacid_Dehalogenase"/>
    <property type="match status" value="1"/>
</dbReference>
<dbReference type="InterPro" id="IPR001757">
    <property type="entry name" value="P_typ_ATPase"/>
</dbReference>
<feature type="transmembrane region" description="Helical" evidence="10">
    <location>
        <begin position="32"/>
        <end position="52"/>
    </location>
</feature>
<evidence type="ECO:0000256" key="10">
    <source>
        <dbReference type="SAM" id="Phobius"/>
    </source>
</evidence>
<dbReference type="AlphaFoldDB" id="H3G6X0"/>
<dbReference type="SFLD" id="SFLDG00002">
    <property type="entry name" value="C1.7:_P-type_atpase_like"/>
    <property type="match status" value="1"/>
</dbReference>
<dbReference type="PRINTS" id="PR00119">
    <property type="entry name" value="CATATPASE"/>
</dbReference>
<dbReference type="GO" id="GO:0046872">
    <property type="term" value="F:metal ion binding"/>
    <property type="evidence" value="ECO:0007669"/>
    <property type="project" value="UniProtKB-KW"/>
</dbReference>
<dbReference type="GO" id="GO:0005524">
    <property type="term" value="F:ATP binding"/>
    <property type="evidence" value="ECO:0007669"/>
    <property type="project" value="UniProtKB-KW"/>
</dbReference>
<keyword evidence="5" id="KW-0547">Nucleotide-binding</keyword>
<dbReference type="InterPro" id="IPR023299">
    <property type="entry name" value="ATPase_P-typ_cyto_dom_N"/>
</dbReference>
<dbReference type="SUPFAM" id="SSF56784">
    <property type="entry name" value="HAD-like"/>
    <property type="match status" value="1"/>
</dbReference>
<dbReference type="EnsemblProtists" id="Phyra48256">
    <property type="protein sequence ID" value="Phyra48256"/>
    <property type="gene ID" value="Phyra48256"/>
</dbReference>
<dbReference type="Pfam" id="PF00690">
    <property type="entry name" value="Cation_ATPase_N"/>
    <property type="match status" value="1"/>
</dbReference>
<dbReference type="InParanoid" id="H3G6X0"/>
<dbReference type="VEuPathDB" id="FungiDB:KRP23_2250"/>
<dbReference type="Gene3D" id="3.40.1110.10">
    <property type="entry name" value="Calcium-transporting ATPase, cytoplasmic domain N"/>
    <property type="match status" value="1"/>
</dbReference>
<evidence type="ECO:0000259" key="11">
    <source>
        <dbReference type="SMART" id="SM00831"/>
    </source>
</evidence>
<proteinExistence type="predicted"/>
<keyword evidence="7" id="KW-1278">Translocase</keyword>
<dbReference type="InterPro" id="IPR004014">
    <property type="entry name" value="ATPase_P-typ_cation-transptr_N"/>
</dbReference>
<evidence type="ECO:0000256" key="5">
    <source>
        <dbReference type="ARBA" id="ARBA00022741"/>
    </source>
</evidence>
<dbReference type="InterPro" id="IPR036412">
    <property type="entry name" value="HAD-like_sf"/>
</dbReference>
<dbReference type="GO" id="GO:0006813">
    <property type="term" value="P:potassium ion transport"/>
    <property type="evidence" value="ECO:0000318"/>
    <property type="project" value="GO_Central"/>
</dbReference>
<dbReference type="InterPro" id="IPR023214">
    <property type="entry name" value="HAD_sf"/>
</dbReference>
<dbReference type="Gene3D" id="3.40.50.1000">
    <property type="entry name" value="HAD superfamily/HAD-like"/>
    <property type="match status" value="1"/>
</dbReference>
<dbReference type="InterPro" id="IPR044492">
    <property type="entry name" value="P_typ_ATPase_HD_dom"/>
</dbReference>
<dbReference type="PANTHER" id="PTHR43294">
    <property type="entry name" value="SODIUM/POTASSIUM-TRANSPORTING ATPASE SUBUNIT ALPHA"/>
    <property type="match status" value="1"/>
</dbReference>
<dbReference type="EMBL" id="DS566381">
    <property type="status" value="NOT_ANNOTATED_CDS"/>
    <property type="molecule type" value="Genomic_DNA"/>
</dbReference>
<keyword evidence="8 10" id="KW-1133">Transmembrane helix</keyword>
<dbReference type="GO" id="GO:0006874">
    <property type="term" value="P:intracellular calcium ion homeostasis"/>
    <property type="evidence" value="ECO:0000318"/>
    <property type="project" value="GO_Central"/>
</dbReference>
<dbReference type="InterPro" id="IPR006068">
    <property type="entry name" value="ATPase_P-typ_cation-transptr_C"/>
</dbReference>
<dbReference type="eggNOG" id="KOG0202">
    <property type="taxonomic scope" value="Eukaryota"/>
</dbReference>
<dbReference type="VEuPathDB" id="FungiDB:KRP22_7898"/>
<dbReference type="FunCoup" id="H3G6X0">
    <property type="interactions" value="10"/>
</dbReference>
<dbReference type="PANTHER" id="PTHR43294:SF21">
    <property type="entry name" value="CATION TRANSPORTING ATPASE"/>
    <property type="match status" value="1"/>
</dbReference>
<dbReference type="Pfam" id="PF00122">
    <property type="entry name" value="E1-E2_ATPase"/>
    <property type="match status" value="1"/>
</dbReference>
<feature type="transmembrane region" description="Helical" evidence="10">
    <location>
        <begin position="59"/>
        <end position="78"/>
    </location>
</feature>
<dbReference type="GO" id="GO:0008556">
    <property type="term" value="F:P-type potassium transmembrane transporter activity"/>
    <property type="evidence" value="ECO:0000318"/>
    <property type="project" value="GO_Central"/>
</dbReference>
<dbReference type="Pfam" id="PF13246">
    <property type="entry name" value="Cation_ATPase"/>
    <property type="match status" value="1"/>
</dbReference>
<keyword evidence="3 10" id="KW-0812">Transmembrane</keyword>
<reference evidence="13" key="1">
    <citation type="journal article" date="2006" name="Science">
        <title>Phytophthora genome sequences uncover evolutionary origins and mechanisms of pathogenesis.</title>
        <authorList>
            <person name="Tyler B.M."/>
            <person name="Tripathy S."/>
            <person name="Zhang X."/>
            <person name="Dehal P."/>
            <person name="Jiang R.H."/>
            <person name="Aerts A."/>
            <person name="Arredondo F.D."/>
            <person name="Baxter L."/>
            <person name="Bensasson D."/>
            <person name="Beynon J.L."/>
            <person name="Chapman J."/>
            <person name="Damasceno C.M."/>
            <person name="Dorrance A.E."/>
            <person name="Dou D."/>
            <person name="Dickerman A.W."/>
            <person name="Dubchak I.L."/>
            <person name="Garbelotto M."/>
            <person name="Gijzen M."/>
            <person name="Gordon S.G."/>
            <person name="Govers F."/>
            <person name="Grunwald N.J."/>
            <person name="Huang W."/>
            <person name="Ivors K.L."/>
            <person name="Jones R.W."/>
            <person name="Kamoun S."/>
            <person name="Krampis K."/>
            <person name="Lamour K.H."/>
            <person name="Lee M.K."/>
            <person name="McDonald W.H."/>
            <person name="Medina M."/>
            <person name="Meijer H.J."/>
            <person name="Nordberg E.K."/>
            <person name="Maclean D.J."/>
            <person name="Ospina-Giraldo M.D."/>
            <person name="Morris P.F."/>
            <person name="Phuntumart V."/>
            <person name="Putnam N.H."/>
            <person name="Rash S."/>
            <person name="Rose J.K."/>
            <person name="Sakihama Y."/>
            <person name="Salamov A.A."/>
            <person name="Savidor A."/>
            <person name="Scheuring C.F."/>
            <person name="Smith B.M."/>
            <person name="Sobral B.W."/>
            <person name="Terry A."/>
            <person name="Torto-Alalibo T.A."/>
            <person name="Win J."/>
            <person name="Xu Z."/>
            <person name="Zhang H."/>
            <person name="Grigoriev I.V."/>
            <person name="Rokhsar D.S."/>
            <person name="Boore J.L."/>
        </authorList>
    </citation>
    <scope>NUCLEOTIDE SEQUENCE [LARGE SCALE GENOMIC DNA]</scope>
    <source>
        <strain evidence="13">Pr102</strain>
    </source>
</reference>
<keyword evidence="4" id="KW-0479">Metal-binding</keyword>
<dbReference type="OMA" id="AGIWEDY"/>
<dbReference type="Gene3D" id="1.20.1110.10">
    <property type="entry name" value="Calcium-transporting ATPase, transmembrane domain"/>
    <property type="match status" value="1"/>
</dbReference>
<evidence type="ECO:0000256" key="1">
    <source>
        <dbReference type="ARBA" id="ARBA00004651"/>
    </source>
</evidence>
<accession>H3G6X0</accession>
<feature type="transmembrane region" description="Helical" evidence="10">
    <location>
        <begin position="276"/>
        <end position="294"/>
    </location>
</feature>
<dbReference type="FunFam" id="2.70.150.10:FF:000016">
    <property type="entry name" value="Calcium-transporting P-type ATPase putative"/>
    <property type="match status" value="1"/>
</dbReference>
<dbReference type="GO" id="GO:0005886">
    <property type="term" value="C:plasma membrane"/>
    <property type="evidence" value="ECO:0000318"/>
    <property type="project" value="GO_Central"/>
</dbReference>
<evidence type="ECO:0000256" key="7">
    <source>
        <dbReference type="ARBA" id="ARBA00022967"/>
    </source>
</evidence>
<comment type="subcellular location">
    <subcellularLocation>
        <location evidence="1">Cell membrane</location>
        <topology evidence="1">Multi-pass membrane protein</topology>
    </subcellularLocation>
</comment>
<evidence type="ECO:0000313" key="12">
    <source>
        <dbReference type="EnsemblProtists" id="Phyra48256"/>
    </source>
</evidence>
<keyword evidence="13" id="KW-1185">Reference proteome</keyword>
<evidence type="ECO:0000256" key="2">
    <source>
        <dbReference type="ARBA" id="ARBA00022475"/>
    </source>
</evidence>
<dbReference type="Proteomes" id="UP000005238">
    <property type="component" value="Unassembled WGS sequence"/>
</dbReference>
<dbReference type="SMART" id="SM00831">
    <property type="entry name" value="Cation_ATPase_N"/>
    <property type="match status" value="1"/>
</dbReference>
<keyword evidence="9 10" id="KW-0472">Membrane</keyword>
<dbReference type="Pfam" id="PF00689">
    <property type="entry name" value="Cation_ATPase_C"/>
    <property type="match status" value="1"/>
</dbReference>
<organism evidence="12 13">
    <name type="scientific">Phytophthora ramorum</name>
    <name type="common">Sudden oak death agent</name>
    <dbReference type="NCBI Taxonomy" id="164328"/>
    <lineage>
        <taxon>Eukaryota</taxon>
        <taxon>Sar</taxon>
        <taxon>Stramenopiles</taxon>
        <taxon>Oomycota</taxon>
        <taxon>Peronosporomycetes</taxon>
        <taxon>Peronosporales</taxon>
        <taxon>Peronosporaceae</taxon>
        <taxon>Phytophthora</taxon>
    </lineage>
</organism>
<keyword evidence="6" id="KW-0067">ATP-binding</keyword>
<dbReference type="PROSITE" id="PS00154">
    <property type="entry name" value="ATPASE_E1_E2"/>
    <property type="match status" value="1"/>
</dbReference>
<dbReference type="InterPro" id="IPR023298">
    <property type="entry name" value="ATPase_P-typ_TM_dom_sf"/>
</dbReference>
<dbReference type="GO" id="GO:0034220">
    <property type="term" value="P:monoatomic ion transmembrane transport"/>
    <property type="evidence" value="ECO:0000318"/>
    <property type="project" value="GO_Central"/>
</dbReference>
<keyword evidence="2" id="KW-1003">Cell membrane</keyword>
<dbReference type="SFLD" id="SFLDF00027">
    <property type="entry name" value="p-type_atpase"/>
    <property type="match status" value="1"/>
</dbReference>
<evidence type="ECO:0000256" key="9">
    <source>
        <dbReference type="ARBA" id="ARBA00023136"/>
    </source>
</evidence>
<dbReference type="STRING" id="164328.H3G6X0"/>
<dbReference type="SUPFAM" id="SSF81665">
    <property type="entry name" value="Calcium ATPase, transmembrane domain M"/>
    <property type="match status" value="1"/>
</dbReference>
<feature type="transmembrane region" description="Helical" evidence="10">
    <location>
        <begin position="243"/>
        <end position="264"/>
    </location>
</feature>
<dbReference type="SUPFAM" id="SSF81660">
    <property type="entry name" value="Metal cation-transporting ATPase, ATP-binding domain N"/>
    <property type="match status" value="1"/>
</dbReference>
<dbReference type="InterPro" id="IPR059000">
    <property type="entry name" value="ATPase_P-type_domA"/>
</dbReference>
<dbReference type="NCBIfam" id="TIGR01494">
    <property type="entry name" value="ATPase_P-type"/>
    <property type="match status" value="2"/>
</dbReference>
<sequence>VENGLDSTHVTRLLAEHGPNELEAELRTPLCIVFLLQFYNLIIGMLLFAAVASLSLQEFVEGIAILFIVTLNAVIATIQENSASNALEALANMSSPQSTLIRDGVEQMVDSKELVPGDIVLLKTGDVVPADIRLHHSADLKSNEMLLTGEAEDVSKKYNASMVAKSNTLTADNMVFSSTTITAGNARGIVVETGMNTRVGSIALLLQSRSENEKQRGFKNPLTKFLEKHQPKLTPLQRALHKLGFVMGTIALTVCALVFIVGMVRGTRDAKHPERPVWLTMIMISVSLAVSAVPEGLPMVVTICLSTGTSDMVKKNVLVRKLAAVETLGAASVVCTDKTGTLTEGKMTAVKLWGDVKEYDITGKGFTPEGAILLNGVNVTAPSGDNVQVRATLVASVLCSNTQLKQVECEDGETPRWVPLGNSSEAPLVVAAAKAGIWEDYMTEDYKRVAEVPFSSSRKMMVTVHTLPTTCMFGTLALEPKDRFVACVKGAPNYIVDNCTRFCQANGTISSLSDERRQEIADAVDNLSSQALRVLAVAINPLTRIPYAADCDDVDEKFAALSLPLVFLGLIASIDPERDGVRDAIGLARMASIRTVMITGDYLKTAVAIAKNIDLLEVGADPDEEASDCSQLRPRGAYLPAADIDEITSRTLVFARAKPEDKIEIVKSLQRQGLIAAMTGDGVNDAPALKEADIGVAMGIAGTEVAKGASDMLLTDDNFVSIVSAVKKGRIIYANIQKFVIFLLSTNIGEILLIFSTIAAGCPLPLEALQILMLNLFSDGMPAVALSMEKGDPNIMEDRPRPKQQHLIHGRLWLF</sequence>
<dbReference type="InterPro" id="IPR008250">
    <property type="entry name" value="ATPase_P-typ_transduc_dom_A_sf"/>
</dbReference>
<dbReference type="GO" id="GO:0006814">
    <property type="term" value="P:sodium ion transport"/>
    <property type="evidence" value="ECO:0000318"/>
    <property type="project" value="GO_Central"/>
</dbReference>
<evidence type="ECO:0000256" key="6">
    <source>
        <dbReference type="ARBA" id="ARBA00022840"/>
    </source>
</evidence>
<name>H3G6X0_PHYRM</name>
<evidence type="ECO:0000313" key="13">
    <source>
        <dbReference type="Proteomes" id="UP000005238"/>
    </source>
</evidence>
<dbReference type="SUPFAM" id="SSF81653">
    <property type="entry name" value="Calcium ATPase, transduction domain A"/>
    <property type="match status" value="1"/>
</dbReference>
<evidence type="ECO:0000256" key="3">
    <source>
        <dbReference type="ARBA" id="ARBA00022692"/>
    </source>
</evidence>
<evidence type="ECO:0000256" key="8">
    <source>
        <dbReference type="ARBA" id="ARBA00022989"/>
    </source>
</evidence>
<dbReference type="HOGENOM" id="CLU_002360_3_3_1"/>
<reference evidence="12" key="2">
    <citation type="submission" date="2015-06" db="UniProtKB">
        <authorList>
            <consortium name="EnsemblProtists"/>
        </authorList>
    </citation>
    <scope>IDENTIFICATION</scope>
    <source>
        <strain evidence="12">Pr102</strain>
    </source>
</reference>
<feature type="domain" description="Cation-transporting P-type ATPase N-terminal" evidence="11">
    <location>
        <begin position="1"/>
        <end position="58"/>
    </location>
</feature>
<evidence type="ECO:0000256" key="4">
    <source>
        <dbReference type="ARBA" id="ARBA00022723"/>
    </source>
</evidence>